<feature type="compositionally biased region" description="Polar residues" evidence="1">
    <location>
        <begin position="20"/>
        <end position="29"/>
    </location>
</feature>
<reference evidence="2" key="1">
    <citation type="submission" date="2023-03" db="EMBL/GenBank/DDBJ databases">
        <title>Chromosome-scale reference genome and RAD-based genetic map of yellow starthistle (Centaurea solstitialis) reveal putative structural variation and QTLs associated with invader traits.</title>
        <authorList>
            <person name="Reatini B."/>
            <person name="Cang F.A."/>
            <person name="Jiang Q."/>
            <person name="Mckibben M.T.W."/>
            <person name="Barker M.S."/>
            <person name="Rieseberg L.H."/>
            <person name="Dlugosch K.M."/>
        </authorList>
    </citation>
    <scope>NUCLEOTIDE SEQUENCE</scope>
    <source>
        <strain evidence="2">CAN-66</strain>
        <tissue evidence="2">Leaf</tissue>
    </source>
</reference>
<feature type="compositionally biased region" description="Basic and acidic residues" evidence="1">
    <location>
        <begin position="128"/>
        <end position="137"/>
    </location>
</feature>
<feature type="compositionally biased region" description="Acidic residues" evidence="1">
    <location>
        <begin position="1"/>
        <end position="10"/>
    </location>
</feature>
<feature type="region of interest" description="Disordered" evidence="1">
    <location>
        <begin position="128"/>
        <end position="147"/>
    </location>
</feature>
<keyword evidence="3" id="KW-1185">Reference proteome</keyword>
<name>A0AA38SL61_9ASTR</name>
<sequence>MVGGDVDDEVADGKDGGSSREPNQSQESFFNLEKKSFGKRRLRPRIRRRRSNKGQNLMSIPKFDGDYEHWKMLMENLLRSKEWWHLIEPGYVEPTVGTRDRGRKGCTRAVEGFKEGDVKATLGVHEEEIPKQRKGIKDSTTSTQERI</sequence>
<organism evidence="2 3">
    <name type="scientific">Centaurea solstitialis</name>
    <name type="common">yellow star-thistle</name>
    <dbReference type="NCBI Taxonomy" id="347529"/>
    <lineage>
        <taxon>Eukaryota</taxon>
        <taxon>Viridiplantae</taxon>
        <taxon>Streptophyta</taxon>
        <taxon>Embryophyta</taxon>
        <taxon>Tracheophyta</taxon>
        <taxon>Spermatophyta</taxon>
        <taxon>Magnoliopsida</taxon>
        <taxon>eudicotyledons</taxon>
        <taxon>Gunneridae</taxon>
        <taxon>Pentapetalae</taxon>
        <taxon>asterids</taxon>
        <taxon>campanulids</taxon>
        <taxon>Asterales</taxon>
        <taxon>Asteraceae</taxon>
        <taxon>Carduoideae</taxon>
        <taxon>Cardueae</taxon>
        <taxon>Centaureinae</taxon>
        <taxon>Centaurea</taxon>
    </lineage>
</organism>
<evidence type="ECO:0000313" key="2">
    <source>
        <dbReference type="EMBL" id="KAJ9538436.1"/>
    </source>
</evidence>
<protein>
    <submittedName>
        <fullName evidence="2">Uncharacterized protein</fullName>
    </submittedName>
</protein>
<dbReference type="EMBL" id="JARYMX010000008">
    <property type="protein sequence ID" value="KAJ9538436.1"/>
    <property type="molecule type" value="Genomic_DNA"/>
</dbReference>
<accession>A0AA38SL61</accession>
<feature type="region of interest" description="Disordered" evidence="1">
    <location>
        <begin position="1"/>
        <end position="61"/>
    </location>
</feature>
<gene>
    <name evidence="2" type="ORF">OSB04_031169</name>
</gene>
<dbReference type="Proteomes" id="UP001172457">
    <property type="component" value="Chromosome 8"/>
</dbReference>
<evidence type="ECO:0000256" key="1">
    <source>
        <dbReference type="SAM" id="MobiDB-lite"/>
    </source>
</evidence>
<feature type="compositionally biased region" description="Basic residues" evidence="1">
    <location>
        <begin position="37"/>
        <end position="52"/>
    </location>
</feature>
<dbReference type="AlphaFoldDB" id="A0AA38SL61"/>
<proteinExistence type="predicted"/>
<evidence type="ECO:0000313" key="3">
    <source>
        <dbReference type="Proteomes" id="UP001172457"/>
    </source>
</evidence>
<comment type="caution">
    <text evidence="2">The sequence shown here is derived from an EMBL/GenBank/DDBJ whole genome shotgun (WGS) entry which is preliminary data.</text>
</comment>
<feature type="compositionally biased region" description="Polar residues" evidence="1">
    <location>
        <begin position="138"/>
        <end position="147"/>
    </location>
</feature>